<dbReference type="CDD" id="cd12189">
    <property type="entry name" value="LKR_SDH_like"/>
    <property type="match status" value="1"/>
</dbReference>
<dbReference type="InterPro" id="IPR007698">
    <property type="entry name" value="AlaDH/PNT_NAD(H)-bd"/>
</dbReference>
<dbReference type="FunFam" id="3.40.50.720:FF:000087">
    <property type="entry name" value="alpha-aminoadipic semialdehyde synthase, mitochondrial"/>
    <property type="match status" value="1"/>
</dbReference>
<dbReference type="AlphaFoldDB" id="A0AAN9ALW5"/>
<keyword evidence="2" id="KW-0560">Oxidoreductase</keyword>
<dbReference type="InterPro" id="IPR051168">
    <property type="entry name" value="AASS"/>
</dbReference>
<reference evidence="5 6" key="1">
    <citation type="submission" date="2024-02" db="EMBL/GenBank/DDBJ databases">
        <title>Chromosome-scale genome assembly of the rough periwinkle Littorina saxatilis.</title>
        <authorList>
            <person name="De Jode A."/>
            <person name="Faria R."/>
            <person name="Formenti G."/>
            <person name="Sims Y."/>
            <person name="Smith T.P."/>
            <person name="Tracey A."/>
            <person name="Wood J.M.D."/>
            <person name="Zagrodzka Z.B."/>
            <person name="Johannesson K."/>
            <person name="Butlin R.K."/>
            <person name="Leder E.H."/>
        </authorList>
    </citation>
    <scope>NUCLEOTIDE SEQUENCE [LARGE SCALE GENOMIC DNA]</scope>
    <source>
        <strain evidence="5">Snail1</strain>
        <tissue evidence="5">Muscle</tissue>
    </source>
</reference>
<keyword evidence="6" id="KW-1185">Reference proteome</keyword>
<dbReference type="GO" id="GO:0004753">
    <property type="term" value="F:saccharopine dehydrogenase activity"/>
    <property type="evidence" value="ECO:0007669"/>
    <property type="project" value="TreeGrafter"/>
</dbReference>
<dbReference type="SUPFAM" id="SSF52283">
    <property type="entry name" value="Formate/glycerate dehydrogenase catalytic domain-like"/>
    <property type="match status" value="1"/>
</dbReference>
<dbReference type="Pfam" id="PF05222">
    <property type="entry name" value="AlaDh_PNT_N"/>
    <property type="match status" value="1"/>
</dbReference>
<dbReference type="EMBL" id="JBAMIC010001835">
    <property type="protein sequence ID" value="KAK7089413.1"/>
    <property type="molecule type" value="Genomic_DNA"/>
</dbReference>
<evidence type="ECO:0008006" key="7">
    <source>
        <dbReference type="Google" id="ProtNLM"/>
    </source>
</evidence>
<dbReference type="SMART" id="SM01002">
    <property type="entry name" value="AlaDh_PNT_C"/>
    <property type="match status" value="1"/>
</dbReference>
<evidence type="ECO:0000259" key="3">
    <source>
        <dbReference type="SMART" id="SM01002"/>
    </source>
</evidence>
<evidence type="ECO:0000256" key="1">
    <source>
        <dbReference type="ARBA" id="ARBA00005624"/>
    </source>
</evidence>
<sequence length="461" mass="50950">MARMAICRCRAVTPSRSISQSPDEKAGVMAICQETLNVWEKRAPLAPHHVEQLIQNGIKVIVQPSERRAYNDTAYSQMGAEVQEDISEASLVIGVKQVPIDHLLPNKTYAFFSQIAKGQLSNISLLNAVLKKNIRLIDYRRMVDSEGTPVLGFGKYAGAAGMINILHVIGLRLLALGHYTPFLHIAPCHSYSNFEVARQAVRVAGSKISLGQMPNPIGPITFIFTGTGAVLQGAQEILQELPLEYSHPQCLPTFLENGALNKLHACVLQKQDLYKHKNGGNFDNKEFLSHPERYAGTFSKIAPYASCVVNGLPWTPSSSRLISIRDAKALLQPRTLLPPGSSRLPHRLLAICDLSDDPEGSIEFAKECTAVDSPFCLYDPEEDTYKHSFRERGVMLCSIDMMSAQIARNATDCFGSLLLPYIRDMFRSSAMTPFEDYDAGPIVKNAVITSNGKLTFNFKYT</sequence>
<dbReference type="Gene3D" id="3.40.50.720">
    <property type="entry name" value="NAD(P)-binding Rossmann-like Domain"/>
    <property type="match status" value="1"/>
</dbReference>
<evidence type="ECO:0000256" key="2">
    <source>
        <dbReference type="ARBA" id="ARBA00023002"/>
    </source>
</evidence>
<comment type="caution">
    <text evidence="5">The sequence shown here is derived from an EMBL/GenBank/DDBJ whole genome shotgun (WGS) entry which is preliminary data.</text>
</comment>
<comment type="similarity">
    <text evidence="1">In the N-terminal section; belongs to the AlaDH/PNT family.</text>
</comment>
<evidence type="ECO:0000313" key="6">
    <source>
        <dbReference type="Proteomes" id="UP001374579"/>
    </source>
</evidence>
<dbReference type="GO" id="GO:0005737">
    <property type="term" value="C:cytoplasm"/>
    <property type="evidence" value="ECO:0007669"/>
    <property type="project" value="TreeGrafter"/>
</dbReference>
<organism evidence="5 6">
    <name type="scientific">Littorina saxatilis</name>
    <dbReference type="NCBI Taxonomy" id="31220"/>
    <lineage>
        <taxon>Eukaryota</taxon>
        <taxon>Metazoa</taxon>
        <taxon>Spiralia</taxon>
        <taxon>Lophotrochozoa</taxon>
        <taxon>Mollusca</taxon>
        <taxon>Gastropoda</taxon>
        <taxon>Caenogastropoda</taxon>
        <taxon>Littorinimorpha</taxon>
        <taxon>Littorinoidea</taxon>
        <taxon>Littorinidae</taxon>
        <taxon>Littorina</taxon>
    </lineage>
</organism>
<gene>
    <name evidence="5" type="ORF">V1264_024284</name>
</gene>
<feature type="domain" description="Alanine dehydrogenase/pyridine nucleotide transhydrogenase NAD(H)-binding" evidence="3">
    <location>
        <begin position="200"/>
        <end position="398"/>
    </location>
</feature>
<dbReference type="PANTHER" id="PTHR11133:SF22">
    <property type="entry name" value="ALPHA-AMINOADIPIC SEMIALDEHYDE SYNTHASE, MITOCHONDRIAL"/>
    <property type="match status" value="1"/>
</dbReference>
<dbReference type="Proteomes" id="UP001374579">
    <property type="component" value="Unassembled WGS sequence"/>
</dbReference>
<name>A0AAN9ALW5_9CAEN</name>
<feature type="domain" description="Alanine dehydrogenase/pyridine nucleotide transhydrogenase N-terminal" evidence="4">
    <location>
        <begin position="30"/>
        <end position="160"/>
    </location>
</feature>
<dbReference type="SMART" id="SM01003">
    <property type="entry name" value="AlaDh_PNT_N"/>
    <property type="match status" value="1"/>
</dbReference>
<protein>
    <recommendedName>
        <fullName evidence="7">Alanine dehydrogenase/pyridine nucleotide transhydrogenase N-terminal domain-containing protein</fullName>
    </recommendedName>
</protein>
<evidence type="ECO:0000313" key="5">
    <source>
        <dbReference type="EMBL" id="KAK7089413.1"/>
    </source>
</evidence>
<dbReference type="GO" id="GO:0019878">
    <property type="term" value="P:lysine biosynthetic process via aminoadipic acid"/>
    <property type="evidence" value="ECO:0007669"/>
    <property type="project" value="TreeGrafter"/>
</dbReference>
<dbReference type="InterPro" id="IPR007886">
    <property type="entry name" value="AlaDH/PNT_N"/>
</dbReference>
<dbReference type="PANTHER" id="PTHR11133">
    <property type="entry name" value="SACCHAROPINE DEHYDROGENASE"/>
    <property type="match status" value="1"/>
</dbReference>
<accession>A0AAN9ALW5</accession>
<proteinExistence type="inferred from homology"/>
<evidence type="ECO:0000259" key="4">
    <source>
        <dbReference type="SMART" id="SM01003"/>
    </source>
</evidence>